<dbReference type="Pfam" id="PF01753">
    <property type="entry name" value="zf-MYND"/>
    <property type="match status" value="1"/>
</dbReference>
<gene>
    <name evidence="8" type="primary">LOC106751400</name>
</gene>
<feature type="compositionally biased region" description="Basic and acidic residues" evidence="5">
    <location>
        <begin position="253"/>
        <end position="271"/>
    </location>
</feature>
<dbReference type="PROSITE" id="PS01360">
    <property type="entry name" value="ZF_MYND_1"/>
    <property type="match status" value="1"/>
</dbReference>
<dbReference type="OrthoDB" id="432970at2759"/>
<keyword evidence="7" id="KW-1185">Reference proteome</keyword>
<evidence type="ECO:0000256" key="3">
    <source>
        <dbReference type="ARBA" id="ARBA00022833"/>
    </source>
</evidence>
<feature type="region of interest" description="Disordered" evidence="5">
    <location>
        <begin position="660"/>
        <end position="684"/>
    </location>
</feature>
<evidence type="ECO:0000256" key="5">
    <source>
        <dbReference type="SAM" id="MobiDB-lite"/>
    </source>
</evidence>
<evidence type="ECO:0000256" key="2">
    <source>
        <dbReference type="ARBA" id="ARBA00022771"/>
    </source>
</evidence>
<dbReference type="FunFam" id="6.10.140.2220:FF:000022">
    <property type="entry name" value="Leucine-rich repeat-containing protein"/>
    <property type="match status" value="1"/>
</dbReference>
<dbReference type="KEGG" id="dqu:106751400"/>
<feature type="compositionally biased region" description="Basic and acidic residues" evidence="5">
    <location>
        <begin position="56"/>
        <end position="114"/>
    </location>
</feature>
<dbReference type="SUPFAM" id="SSF144232">
    <property type="entry name" value="HIT/MYND zinc finger-like"/>
    <property type="match status" value="1"/>
</dbReference>
<feature type="region of interest" description="Disordered" evidence="5">
    <location>
        <begin position="157"/>
        <end position="314"/>
    </location>
</feature>
<evidence type="ECO:0000256" key="4">
    <source>
        <dbReference type="PROSITE-ProRule" id="PRU00134"/>
    </source>
</evidence>
<dbReference type="Proteomes" id="UP000515204">
    <property type="component" value="Unplaced"/>
</dbReference>
<feature type="compositionally biased region" description="Basic and acidic residues" evidence="5">
    <location>
        <begin position="170"/>
        <end position="193"/>
    </location>
</feature>
<evidence type="ECO:0000259" key="6">
    <source>
        <dbReference type="PROSITE" id="PS50865"/>
    </source>
</evidence>
<keyword evidence="3" id="KW-0862">Zinc</keyword>
<feature type="compositionally biased region" description="Polar residues" evidence="5">
    <location>
        <begin position="397"/>
        <end position="412"/>
    </location>
</feature>
<feature type="compositionally biased region" description="Basic and acidic residues" evidence="5">
    <location>
        <begin position="7"/>
        <end position="18"/>
    </location>
</feature>
<feature type="compositionally biased region" description="Polar residues" evidence="5">
    <location>
        <begin position="669"/>
        <end position="684"/>
    </location>
</feature>
<protein>
    <submittedName>
        <fullName evidence="8">Uncharacterized protein LOC106751400 isoform X1</fullName>
    </submittedName>
</protein>
<proteinExistence type="predicted"/>
<accession>A0A6P3YCU9</accession>
<feature type="compositionally biased region" description="Basic and acidic residues" evidence="5">
    <location>
        <begin position="208"/>
        <end position="228"/>
    </location>
</feature>
<feature type="compositionally biased region" description="Basic and acidic residues" evidence="5">
    <location>
        <begin position="381"/>
        <end position="391"/>
    </location>
</feature>
<feature type="compositionally biased region" description="Basic and acidic residues" evidence="5">
    <location>
        <begin position="25"/>
        <end position="35"/>
    </location>
</feature>
<feature type="compositionally biased region" description="Basic and acidic residues" evidence="5">
    <location>
        <begin position="553"/>
        <end position="565"/>
    </location>
</feature>
<feature type="region of interest" description="Disordered" evidence="5">
    <location>
        <begin position="837"/>
        <end position="881"/>
    </location>
</feature>
<feature type="compositionally biased region" description="Polar residues" evidence="5">
    <location>
        <begin position="350"/>
        <end position="364"/>
    </location>
</feature>
<keyword evidence="2 4" id="KW-0863">Zinc-finger</keyword>
<feature type="region of interest" description="Disordered" evidence="5">
    <location>
        <begin position="1"/>
        <end position="135"/>
    </location>
</feature>
<name>A0A6P3YCU9_DINQU</name>
<dbReference type="AlphaFoldDB" id="A0A6P3YCU9"/>
<dbReference type="RefSeq" id="XP_014487769.1">
    <property type="nucleotide sequence ID" value="XM_014632283.1"/>
</dbReference>
<feature type="compositionally biased region" description="Basic and acidic residues" evidence="5">
    <location>
        <begin position="857"/>
        <end position="878"/>
    </location>
</feature>
<keyword evidence="1" id="KW-0479">Metal-binding</keyword>
<evidence type="ECO:0000256" key="1">
    <source>
        <dbReference type="ARBA" id="ARBA00022723"/>
    </source>
</evidence>
<feature type="region of interest" description="Disordered" evidence="5">
    <location>
        <begin position="335"/>
        <end position="451"/>
    </location>
</feature>
<feature type="region of interest" description="Disordered" evidence="5">
    <location>
        <begin position="525"/>
        <end position="647"/>
    </location>
</feature>
<dbReference type="GO" id="GO:0008270">
    <property type="term" value="F:zinc ion binding"/>
    <property type="evidence" value="ECO:0007669"/>
    <property type="project" value="UniProtKB-KW"/>
</dbReference>
<reference evidence="8" key="1">
    <citation type="submission" date="2025-08" db="UniProtKB">
        <authorList>
            <consortium name="RefSeq"/>
        </authorList>
    </citation>
    <scope>IDENTIFICATION</scope>
</reference>
<dbReference type="Gene3D" id="6.10.140.2220">
    <property type="match status" value="1"/>
</dbReference>
<evidence type="ECO:0000313" key="8">
    <source>
        <dbReference type="RefSeq" id="XP_014487769.1"/>
    </source>
</evidence>
<sequence length="920" mass="101028">MAQNTVEDTKSAVDKTEMSETSTRTIDKADPRDDKENADEAMDATNAESTSEGIEESIKKEKVDDNSIDPKELDSKEQPNIRETDLEKKPKEEKTDAEKESSSEKTIKTETKENELEENCSTETSNDADERVNALSEAEERLSEILKVVHEDLDIKYFQKSARQSTSAKDNGKDKNDKEQQAKKVETVEKQDNATDTAMESAASVTVERAEEKRDSKESSEKSEEKPEVGIVGPPTAVSELLNEEELGGGDSADQKDHIAEWVEKSAKEDTPTPANAEDEDNVTKECKQRTNGNDVGTKWKNEDTMSISSRKSQKIVSNIIKKSIKCLNKMHAMEGASGNGKNVDAAENAPNTSPKVPQSQQNGAALPEETAASPSALDYGRVKIEKDVKINKKSLPVTSTPIASTSQQKAGSSRLVRSKSAEIVGKKRKSPDVLRDSTNGPPKPKKSCCSFEERETSIKSLVGEDRTADALRMRESELLKRMQFLEKLAKDKEKEWNQILYTRKLTEEAYVRIQRKKHMMRLTNSTTQLDDVPPTSLEAKWLNSDGTSMETGSRERTFEFKSDLSEESSLNASSTKKQNVAKAARQSGSSKSGGENSRKQSEQTSSPETRQIGEGRQGARVEVTSIIANHRKMFPDPAPKRGRRTRNAVNVNLTAGGALVETGHNADSRPSSTDSCKSNPSATECQNVNFKDMVLQFNRLSQHTVGEPARAPQNYPDVTLQPVPSGHNASPVPENTTAPSRSLLHGILTNNTSSRPNNFPLTLAKLLTAPERERNSPAVAAVTATTPMVPMSQQSASTQHLLQAYQGSSLGSISELLSSPTARTEITITPVVNTPAQSHSNNVINVDDVEEDTAASDDRDGRYSMSGRDTREDRDNPPRCQGCHQRAAQFVCAGCANQWYCSRECQVASWDEHSEICSG</sequence>
<organism evidence="7 8">
    <name type="scientific">Dinoponera quadriceps</name>
    <name type="common">South American ant</name>
    <dbReference type="NCBI Taxonomy" id="609295"/>
    <lineage>
        <taxon>Eukaryota</taxon>
        <taxon>Metazoa</taxon>
        <taxon>Ecdysozoa</taxon>
        <taxon>Arthropoda</taxon>
        <taxon>Hexapoda</taxon>
        <taxon>Insecta</taxon>
        <taxon>Pterygota</taxon>
        <taxon>Neoptera</taxon>
        <taxon>Endopterygota</taxon>
        <taxon>Hymenoptera</taxon>
        <taxon>Apocrita</taxon>
        <taxon>Aculeata</taxon>
        <taxon>Formicoidea</taxon>
        <taxon>Formicidae</taxon>
        <taxon>Ponerinae</taxon>
        <taxon>Ponerini</taxon>
        <taxon>Dinoponera</taxon>
    </lineage>
</organism>
<dbReference type="PROSITE" id="PS50865">
    <property type="entry name" value="ZF_MYND_2"/>
    <property type="match status" value="1"/>
</dbReference>
<dbReference type="InterPro" id="IPR002893">
    <property type="entry name" value="Znf_MYND"/>
</dbReference>
<feature type="compositionally biased region" description="Polar residues" evidence="5">
    <location>
        <begin position="587"/>
        <end position="596"/>
    </location>
</feature>
<dbReference type="GeneID" id="106751400"/>
<feature type="domain" description="MYND-type" evidence="6">
    <location>
        <begin position="881"/>
        <end position="918"/>
    </location>
</feature>
<feature type="compositionally biased region" description="Polar residues" evidence="5">
    <location>
        <begin position="568"/>
        <end position="579"/>
    </location>
</feature>
<evidence type="ECO:0000313" key="7">
    <source>
        <dbReference type="Proteomes" id="UP000515204"/>
    </source>
</evidence>